<feature type="region of interest" description="Disordered" evidence="2">
    <location>
        <begin position="146"/>
        <end position="187"/>
    </location>
</feature>
<evidence type="ECO:0000256" key="2">
    <source>
        <dbReference type="SAM" id="MobiDB-lite"/>
    </source>
</evidence>
<name>A0A926E899_9FIRM</name>
<evidence type="ECO:0000313" key="4">
    <source>
        <dbReference type="Proteomes" id="UP000610862"/>
    </source>
</evidence>
<organism evidence="3 4">
    <name type="scientific">Lentihominibacter hominis</name>
    <dbReference type="NCBI Taxonomy" id="2763645"/>
    <lineage>
        <taxon>Bacteria</taxon>
        <taxon>Bacillati</taxon>
        <taxon>Bacillota</taxon>
        <taxon>Clostridia</taxon>
        <taxon>Peptostreptococcales</taxon>
        <taxon>Anaerovoracaceae</taxon>
        <taxon>Lentihominibacter</taxon>
    </lineage>
</organism>
<keyword evidence="4" id="KW-1185">Reference proteome</keyword>
<evidence type="ECO:0000256" key="1">
    <source>
        <dbReference type="SAM" id="Coils"/>
    </source>
</evidence>
<dbReference type="EMBL" id="JACRTA010000002">
    <property type="protein sequence ID" value="MBC8568238.1"/>
    <property type="molecule type" value="Genomic_DNA"/>
</dbReference>
<accession>A0A926E899</accession>
<reference evidence="3" key="1">
    <citation type="submission" date="2020-08" db="EMBL/GenBank/DDBJ databases">
        <title>Genome public.</title>
        <authorList>
            <person name="Liu C."/>
            <person name="Sun Q."/>
        </authorList>
    </citation>
    <scope>NUCLEOTIDE SEQUENCE</scope>
    <source>
        <strain evidence="3">NSJ-24</strain>
    </source>
</reference>
<evidence type="ECO:0000313" key="3">
    <source>
        <dbReference type="EMBL" id="MBC8568238.1"/>
    </source>
</evidence>
<dbReference type="RefSeq" id="WP_187525194.1">
    <property type="nucleotide sequence ID" value="NZ_JACRTA010000002.1"/>
</dbReference>
<gene>
    <name evidence="3" type="ORF">H8692_05600</name>
</gene>
<comment type="caution">
    <text evidence="3">The sequence shown here is derived from an EMBL/GenBank/DDBJ whole genome shotgun (WGS) entry which is preliminary data.</text>
</comment>
<dbReference type="InterPro" id="IPR009636">
    <property type="entry name" value="SCAF"/>
</dbReference>
<proteinExistence type="predicted"/>
<feature type="coiled-coil region" evidence="1">
    <location>
        <begin position="27"/>
        <end position="90"/>
    </location>
</feature>
<dbReference type="Proteomes" id="UP000610862">
    <property type="component" value="Unassembled WGS sequence"/>
</dbReference>
<feature type="compositionally biased region" description="Gly residues" evidence="2">
    <location>
        <begin position="160"/>
        <end position="169"/>
    </location>
</feature>
<sequence>MKREFLEGLGLEKEAIDQIMAENGKDIEAEKAKATAAEADRDKYKEQLDTATAELEKFKDVEPEEMQATIEKLQADIKAKDEEYAAKEADRVFRDAVKEAISAAGGRSDKAIMAMLDLDTLKGSKNQKNDIKAALEEVKKDNDYLFKSKEPIDNPNPTGPIGGGGGAGGSSSALRAAMGLPEENGGK</sequence>
<keyword evidence="1" id="KW-0175">Coiled coil</keyword>
<dbReference type="Pfam" id="PF06810">
    <property type="entry name" value="Phage_scaffold"/>
    <property type="match status" value="1"/>
</dbReference>
<protein>
    <submittedName>
        <fullName evidence="3">Phage scaffolding protein</fullName>
    </submittedName>
</protein>
<dbReference type="AlphaFoldDB" id="A0A926E899"/>